<evidence type="ECO:0000256" key="1">
    <source>
        <dbReference type="SAM" id="Phobius"/>
    </source>
</evidence>
<dbReference type="GO" id="GO:0016779">
    <property type="term" value="F:nucleotidyltransferase activity"/>
    <property type="evidence" value="ECO:0007669"/>
    <property type="project" value="UniProtKB-KW"/>
</dbReference>
<dbReference type="RefSeq" id="WP_097644274.1">
    <property type="nucleotide sequence ID" value="NZ_NQWI01000048.1"/>
</dbReference>
<keyword evidence="3" id="KW-1185">Reference proteome</keyword>
<feature type="transmembrane region" description="Helical" evidence="1">
    <location>
        <begin position="187"/>
        <end position="207"/>
    </location>
</feature>
<evidence type="ECO:0000313" key="2">
    <source>
        <dbReference type="EMBL" id="PDW02910.1"/>
    </source>
</evidence>
<comment type="caution">
    <text evidence="2">The sequence shown here is derived from an EMBL/GenBank/DDBJ whole genome shotgun (WGS) entry which is preliminary data.</text>
</comment>
<proteinExistence type="predicted"/>
<dbReference type="PANTHER" id="PTHR31303:SF1">
    <property type="entry name" value="CTP-DEPENDENT DIACYLGLYCEROL KINASE 1"/>
    <property type="match status" value="1"/>
</dbReference>
<dbReference type="GO" id="GO:0004143">
    <property type="term" value="F:ATP-dependent diacylglycerol kinase activity"/>
    <property type="evidence" value="ECO:0007669"/>
    <property type="project" value="InterPro"/>
</dbReference>
<feature type="transmembrane region" description="Helical" evidence="1">
    <location>
        <begin position="117"/>
        <end position="139"/>
    </location>
</feature>
<evidence type="ECO:0000313" key="3">
    <source>
        <dbReference type="Proteomes" id="UP000220527"/>
    </source>
</evidence>
<reference evidence="3" key="1">
    <citation type="submission" date="2017-08" db="EMBL/GenBank/DDBJ databases">
        <authorList>
            <person name="Grouzdev D.S."/>
            <person name="Gaisin V.A."/>
            <person name="Rysina M.S."/>
            <person name="Gorlenko V.M."/>
        </authorList>
    </citation>
    <scope>NUCLEOTIDE SEQUENCE [LARGE SCALE GENOMIC DNA]</scope>
    <source>
        <strain evidence="3">Kir15-3F</strain>
    </source>
</reference>
<dbReference type="PANTHER" id="PTHR31303">
    <property type="entry name" value="CTP-DEPENDENT DIACYLGLYCEROL KINASE 1"/>
    <property type="match status" value="1"/>
</dbReference>
<feature type="transmembrane region" description="Helical" evidence="1">
    <location>
        <begin position="160"/>
        <end position="181"/>
    </location>
</feature>
<keyword evidence="1" id="KW-0472">Membrane</keyword>
<dbReference type="Proteomes" id="UP000220527">
    <property type="component" value="Unassembled WGS sequence"/>
</dbReference>
<feature type="transmembrane region" description="Helical" evidence="1">
    <location>
        <begin position="6"/>
        <end position="27"/>
    </location>
</feature>
<sequence length="237" mass="25605">MTTQDWIGLFLSYAYAGGLLFLAELVRRWRGYPQDFTRKIVHVGAGMWVFGVLALFDNWYIGVIPFASFIVINYFLWRYKVLEAMDSADSTPGTVYFALSITILFGLFWRTDSPNDLGFVAAAGTMAMTWGDSSASVLGRRFGRHHYVVWGGRRSWEGSAAMFVASFLAMFLTILLVPGSALSPLTAPLSLGVAFVAALVAALVATVGEGIAPHGTDNLTVPLLSGATVFALVTALG</sequence>
<feature type="transmembrane region" description="Helical" evidence="1">
    <location>
        <begin position="219"/>
        <end position="236"/>
    </location>
</feature>
<feature type="transmembrane region" description="Helical" evidence="1">
    <location>
        <begin position="93"/>
        <end position="111"/>
    </location>
</feature>
<keyword evidence="1" id="KW-0812">Transmembrane</keyword>
<keyword evidence="1" id="KW-1133">Transmembrane helix</keyword>
<accession>A0A2A6RJ84</accession>
<name>A0A2A6RJ84_9CHLR</name>
<keyword evidence="2" id="KW-0548">Nucleotidyltransferase</keyword>
<dbReference type="InterPro" id="IPR037997">
    <property type="entry name" value="Dgk1-like"/>
</dbReference>
<dbReference type="EMBL" id="NQWI01000048">
    <property type="protein sequence ID" value="PDW02910.1"/>
    <property type="molecule type" value="Genomic_DNA"/>
</dbReference>
<dbReference type="AlphaFoldDB" id="A0A2A6RJ84"/>
<feature type="transmembrane region" description="Helical" evidence="1">
    <location>
        <begin position="62"/>
        <end position="81"/>
    </location>
</feature>
<organism evidence="2 3">
    <name type="scientific">Candidatus Viridilinea mediisalina</name>
    <dbReference type="NCBI Taxonomy" id="2024553"/>
    <lineage>
        <taxon>Bacteria</taxon>
        <taxon>Bacillati</taxon>
        <taxon>Chloroflexota</taxon>
        <taxon>Chloroflexia</taxon>
        <taxon>Chloroflexales</taxon>
        <taxon>Chloroflexineae</taxon>
        <taxon>Oscillochloridaceae</taxon>
        <taxon>Candidatus Viridilinea</taxon>
    </lineage>
</organism>
<protein>
    <submittedName>
        <fullName evidence="2">Phosphatidate cytidylyltransferase</fullName>
    </submittedName>
</protein>
<gene>
    <name evidence="2" type="ORF">CJ255_11645</name>
</gene>
<dbReference type="OrthoDB" id="8149352at2"/>
<keyword evidence="2" id="KW-0808">Transferase</keyword>